<evidence type="ECO:0000259" key="21">
    <source>
        <dbReference type="Pfam" id="PF00912"/>
    </source>
</evidence>
<keyword evidence="10 22" id="KW-0378">Hydrolase</keyword>
<dbReference type="AlphaFoldDB" id="A0A6J4HBH1"/>
<reference evidence="22" key="1">
    <citation type="submission" date="2020-02" db="EMBL/GenBank/DDBJ databases">
        <authorList>
            <person name="Meier V. D."/>
        </authorList>
    </citation>
    <scope>NUCLEOTIDE SEQUENCE</scope>
    <source>
        <strain evidence="22">AVDCRST_MAG56</strain>
    </source>
</reference>
<keyword evidence="13 19" id="KW-0472">Membrane</keyword>
<feature type="domain" description="Glycosyl transferase family 51" evidence="21">
    <location>
        <begin position="113"/>
        <end position="289"/>
    </location>
</feature>
<dbReference type="GO" id="GO:0008658">
    <property type="term" value="F:penicillin binding"/>
    <property type="evidence" value="ECO:0007669"/>
    <property type="project" value="InterPro"/>
</dbReference>
<dbReference type="InterPro" id="IPR012338">
    <property type="entry name" value="Beta-lactam/transpept-like"/>
</dbReference>
<dbReference type="GO" id="GO:0008955">
    <property type="term" value="F:peptidoglycan glycosyltransferase activity"/>
    <property type="evidence" value="ECO:0007669"/>
    <property type="project" value="UniProtKB-EC"/>
</dbReference>
<evidence type="ECO:0000256" key="11">
    <source>
        <dbReference type="ARBA" id="ARBA00022960"/>
    </source>
</evidence>
<dbReference type="InterPro" id="IPR001460">
    <property type="entry name" value="PCN-bd_Tpept"/>
</dbReference>
<dbReference type="GO" id="GO:0008360">
    <property type="term" value="P:regulation of cell shape"/>
    <property type="evidence" value="ECO:0007669"/>
    <property type="project" value="UniProtKB-KW"/>
</dbReference>
<comment type="similarity">
    <text evidence="4">In the N-terminal section; belongs to the glycosyltransferase 51 family.</text>
</comment>
<evidence type="ECO:0000256" key="18">
    <source>
        <dbReference type="SAM" id="MobiDB-lite"/>
    </source>
</evidence>
<keyword evidence="12" id="KW-0573">Peptidoglycan synthesis</keyword>
<organism evidence="22">
    <name type="scientific">uncultured Cytophagales bacterium</name>
    <dbReference type="NCBI Taxonomy" id="158755"/>
    <lineage>
        <taxon>Bacteria</taxon>
        <taxon>Pseudomonadati</taxon>
        <taxon>Bacteroidota</taxon>
        <taxon>Sphingobacteriia</taxon>
        <taxon>Sphingobacteriales</taxon>
        <taxon>environmental samples</taxon>
    </lineage>
</organism>
<dbReference type="InterPro" id="IPR023346">
    <property type="entry name" value="Lysozyme-like_dom_sf"/>
</dbReference>
<dbReference type="GO" id="GO:0071555">
    <property type="term" value="P:cell wall organization"/>
    <property type="evidence" value="ECO:0007669"/>
    <property type="project" value="UniProtKB-KW"/>
</dbReference>
<keyword evidence="15" id="KW-0961">Cell wall biogenesis/degradation</keyword>
<dbReference type="EC" id="3.4.-.-" evidence="22"/>
<evidence type="ECO:0000256" key="10">
    <source>
        <dbReference type="ARBA" id="ARBA00022801"/>
    </source>
</evidence>
<dbReference type="EMBL" id="CADCTQ010000034">
    <property type="protein sequence ID" value="CAA9219947.1"/>
    <property type="molecule type" value="Genomic_DNA"/>
</dbReference>
<dbReference type="GO" id="GO:0030288">
    <property type="term" value="C:outer membrane-bounded periplasmic space"/>
    <property type="evidence" value="ECO:0007669"/>
    <property type="project" value="TreeGrafter"/>
</dbReference>
<evidence type="ECO:0000256" key="13">
    <source>
        <dbReference type="ARBA" id="ARBA00023136"/>
    </source>
</evidence>
<name>A0A6J4HBH1_9SPHI</name>
<comment type="catalytic activity">
    <reaction evidence="16">
        <text>Preferential cleavage: (Ac)2-L-Lys-D-Ala-|-D-Ala. Also transpeptidation of peptidyl-alanyl moieties that are N-acyl substituents of D-alanine.</text>
        <dbReference type="EC" id="3.4.16.4"/>
    </reaction>
</comment>
<dbReference type="GO" id="GO:0009252">
    <property type="term" value="P:peptidoglycan biosynthetic process"/>
    <property type="evidence" value="ECO:0007669"/>
    <property type="project" value="UniProtKB-KW"/>
</dbReference>
<dbReference type="InterPro" id="IPR050396">
    <property type="entry name" value="Glycosyltr_51/Transpeptidase"/>
</dbReference>
<feature type="domain" description="Penicillin-binding protein transpeptidase" evidence="20">
    <location>
        <begin position="465"/>
        <end position="703"/>
    </location>
</feature>
<accession>A0A6J4HBH1</accession>
<evidence type="ECO:0000256" key="6">
    <source>
        <dbReference type="ARBA" id="ARBA00022645"/>
    </source>
</evidence>
<dbReference type="PANTHER" id="PTHR32282:SF11">
    <property type="entry name" value="PENICILLIN-BINDING PROTEIN 1B"/>
    <property type="match status" value="1"/>
</dbReference>
<dbReference type="PANTHER" id="PTHR32282">
    <property type="entry name" value="BINDING PROTEIN TRANSPEPTIDASE, PUTATIVE-RELATED"/>
    <property type="match status" value="1"/>
</dbReference>
<evidence type="ECO:0000256" key="2">
    <source>
        <dbReference type="ARBA" id="ARBA00004752"/>
    </source>
</evidence>
<dbReference type="Pfam" id="PF00912">
    <property type="entry name" value="Transgly"/>
    <property type="match status" value="1"/>
</dbReference>
<comment type="catalytic activity">
    <reaction evidence="17">
        <text>[GlcNAc-(1-&gt;4)-Mur2Ac(oyl-L-Ala-gamma-D-Glu-L-Lys-D-Ala-D-Ala)](n)-di-trans,octa-cis-undecaprenyl diphosphate + beta-D-GlcNAc-(1-&gt;4)-Mur2Ac(oyl-L-Ala-gamma-D-Glu-L-Lys-D-Ala-D-Ala)-di-trans,octa-cis-undecaprenyl diphosphate = [GlcNAc-(1-&gt;4)-Mur2Ac(oyl-L-Ala-gamma-D-Glu-L-Lys-D-Ala-D-Ala)](n+1)-di-trans,octa-cis-undecaprenyl diphosphate + di-trans,octa-cis-undecaprenyl diphosphate + H(+)</text>
        <dbReference type="Rhea" id="RHEA:23708"/>
        <dbReference type="Rhea" id="RHEA-COMP:9602"/>
        <dbReference type="Rhea" id="RHEA-COMP:9603"/>
        <dbReference type="ChEBI" id="CHEBI:15378"/>
        <dbReference type="ChEBI" id="CHEBI:58405"/>
        <dbReference type="ChEBI" id="CHEBI:60033"/>
        <dbReference type="ChEBI" id="CHEBI:78435"/>
        <dbReference type="EC" id="2.4.99.28"/>
    </reaction>
</comment>
<dbReference type="Gene3D" id="3.40.710.10">
    <property type="entry name" value="DD-peptidase/beta-lactamase superfamily"/>
    <property type="match status" value="2"/>
</dbReference>
<protein>
    <submittedName>
        <fullName evidence="22">Multimodular transpeptidase-transglycosylase</fullName>
        <ecNumber evidence="22">2.4.1.129</ecNumber>
        <ecNumber evidence="22">3.4.-.-</ecNumber>
    </submittedName>
</protein>
<dbReference type="InterPro" id="IPR036950">
    <property type="entry name" value="PBP_transglycosylase"/>
</dbReference>
<comment type="subcellular location">
    <subcellularLocation>
        <location evidence="1">Cell membrane</location>
    </subcellularLocation>
</comment>
<dbReference type="SUPFAM" id="SSF56601">
    <property type="entry name" value="beta-lactamase/transpeptidase-like"/>
    <property type="match status" value="1"/>
</dbReference>
<keyword evidence="19" id="KW-0812">Transmembrane</keyword>
<dbReference type="SUPFAM" id="SSF53955">
    <property type="entry name" value="Lysozyme-like"/>
    <property type="match status" value="1"/>
</dbReference>
<dbReference type="InterPro" id="IPR001264">
    <property type="entry name" value="Glyco_trans_51"/>
</dbReference>
<dbReference type="GO" id="GO:0005886">
    <property type="term" value="C:plasma membrane"/>
    <property type="evidence" value="ECO:0007669"/>
    <property type="project" value="UniProtKB-SubCell"/>
</dbReference>
<feature type="region of interest" description="Disordered" evidence="18">
    <location>
        <begin position="793"/>
        <end position="901"/>
    </location>
</feature>
<keyword evidence="7" id="KW-0645">Protease</keyword>
<keyword evidence="8 22" id="KW-0328">Glycosyltransferase</keyword>
<gene>
    <name evidence="22" type="ORF">AVDCRST_MAG56-382</name>
</gene>
<evidence type="ECO:0000259" key="20">
    <source>
        <dbReference type="Pfam" id="PF00905"/>
    </source>
</evidence>
<proteinExistence type="inferred from homology"/>
<evidence type="ECO:0000256" key="14">
    <source>
        <dbReference type="ARBA" id="ARBA00023268"/>
    </source>
</evidence>
<keyword evidence="11" id="KW-0133">Cell shape</keyword>
<keyword evidence="6" id="KW-0121">Carboxypeptidase</keyword>
<evidence type="ECO:0000256" key="12">
    <source>
        <dbReference type="ARBA" id="ARBA00022984"/>
    </source>
</evidence>
<evidence type="ECO:0000256" key="8">
    <source>
        <dbReference type="ARBA" id="ARBA00022676"/>
    </source>
</evidence>
<evidence type="ECO:0000256" key="17">
    <source>
        <dbReference type="ARBA" id="ARBA00049902"/>
    </source>
</evidence>
<dbReference type="Pfam" id="PF00905">
    <property type="entry name" value="Transpeptidase"/>
    <property type="match status" value="1"/>
</dbReference>
<sequence>MEERKDYEGNAPRPGGAAKGIRAFCHRQKDRFSAASWQARLRNLAHYDYRQLYSRAFLRRAVRQALRWGPLALVVFYLLVYFGAFGRMPGYGALKGLRHNTASEVYAADGVLLGRYYLQDRTSVRYADIAPAVIEALVATEDARFYEHRGVDVRSLARVVVKSLLLQRESSGGGSTLSQQLAKNLYPRRRYWLLSTPVNKLQEMIIARKLESVYAKEQILELYLNTVPMGGRLFGIERAAQTYFSTPARSLSVPQAAVLVGMLKANTTYNPRLYPERSLARRNVVLGQMAKYAYLTPARAESLKKQPLGLRYRYRPQHAGMAPYFLAHLRQELEAWCGDNQKEDGTPYNLYTDGLKIYTTLDSKMQLVAEQAVRTRMAGLQRTLEAHYRGNYPWEKDDRSMLPAMKQSRRYQALQAAGASAEEIEAAFRKPVSMPVFTHRGTRRKTLSPFDSLRHYQRFLNAGLLALEPGTGKVRAWVGGIDHQFFKYDHVRSRRQAGSTFKPFVYAAALEQGVEPCRPFPNQRISYPDYEDWSPRNADNRYGGEYRMREALAHSVNTVSAQLIMEAGIDNTIALAERTGIESELPEVPALALGVASVSLLEMVSAYASFSNKGYRVKPVYLTRIADENGRTLRQDEAGEEPETEPALSAENAALVLELLKGVVEEGSAAGLRTRFGLRMDIAGKTGTSQNHSDGWFIGITPDLVTGVWVGAESPLVRFDNLQLGQGAATALPVWGEFMANVARSRGGAFRSGRFPAPPEPVAARLRCDGNDEAGGRKMSAVEAFFDRLFGGSGREAESRPEPAEPAGEGAGPESVGDGGEGEESEEKEGARENERARRREEKARERENKAAERRREDARKDAERAREDARKAEERSREDAKKREEKRREREKKERERDNE</sequence>
<evidence type="ECO:0000256" key="19">
    <source>
        <dbReference type="SAM" id="Phobius"/>
    </source>
</evidence>
<dbReference type="GO" id="GO:0006508">
    <property type="term" value="P:proteolysis"/>
    <property type="evidence" value="ECO:0007669"/>
    <property type="project" value="UniProtKB-KW"/>
</dbReference>
<evidence type="ECO:0000256" key="1">
    <source>
        <dbReference type="ARBA" id="ARBA00004236"/>
    </source>
</evidence>
<keyword evidence="14" id="KW-0511">Multifunctional enzyme</keyword>
<keyword evidence="19" id="KW-1133">Transmembrane helix</keyword>
<evidence type="ECO:0000313" key="22">
    <source>
        <dbReference type="EMBL" id="CAA9219947.1"/>
    </source>
</evidence>
<keyword evidence="9 22" id="KW-0808">Transferase</keyword>
<dbReference type="EC" id="2.4.1.129" evidence="22"/>
<evidence type="ECO:0000256" key="16">
    <source>
        <dbReference type="ARBA" id="ARBA00034000"/>
    </source>
</evidence>
<keyword evidence="5" id="KW-1003">Cell membrane</keyword>
<evidence type="ECO:0000256" key="7">
    <source>
        <dbReference type="ARBA" id="ARBA00022670"/>
    </source>
</evidence>
<evidence type="ECO:0000256" key="15">
    <source>
        <dbReference type="ARBA" id="ARBA00023316"/>
    </source>
</evidence>
<comment type="similarity">
    <text evidence="3">In the C-terminal section; belongs to the transpeptidase family.</text>
</comment>
<dbReference type="GO" id="GO:0009002">
    <property type="term" value="F:serine-type D-Ala-D-Ala carboxypeptidase activity"/>
    <property type="evidence" value="ECO:0007669"/>
    <property type="project" value="UniProtKB-EC"/>
</dbReference>
<comment type="pathway">
    <text evidence="2">Cell wall biogenesis; peptidoglycan biosynthesis.</text>
</comment>
<evidence type="ECO:0000256" key="4">
    <source>
        <dbReference type="ARBA" id="ARBA00007739"/>
    </source>
</evidence>
<feature type="transmembrane region" description="Helical" evidence="19">
    <location>
        <begin position="65"/>
        <end position="85"/>
    </location>
</feature>
<feature type="compositionally biased region" description="Basic and acidic residues" evidence="18">
    <location>
        <begin position="828"/>
        <end position="901"/>
    </location>
</feature>
<evidence type="ECO:0000256" key="5">
    <source>
        <dbReference type="ARBA" id="ARBA00022475"/>
    </source>
</evidence>
<dbReference type="Gene3D" id="1.10.3810.10">
    <property type="entry name" value="Biosynthetic peptidoglycan transglycosylase-like"/>
    <property type="match status" value="1"/>
</dbReference>
<evidence type="ECO:0000256" key="3">
    <source>
        <dbReference type="ARBA" id="ARBA00007090"/>
    </source>
</evidence>
<evidence type="ECO:0000256" key="9">
    <source>
        <dbReference type="ARBA" id="ARBA00022679"/>
    </source>
</evidence>
<feature type="compositionally biased region" description="Low complexity" evidence="18">
    <location>
        <begin position="805"/>
        <end position="815"/>
    </location>
</feature>